<accession>A0AAN6H749</accession>
<organism evidence="2 3">
    <name type="scientific">Friedmanniomyces endolithicus</name>
    <dbReference type="NCBI Taxonomy" id="329885"/>
    <lineage>
        <taxon>Eukaryota</taxon>
        <taxon>Fungi</taxon>
        <taxon>Dikarya</taxon>
        <taxon>Ascomycota</taxon>
        <taxon>Pezizomycotina</taxon>
        <taxon>Dothideomycetes</taxon>
        <taxon>Dothideomycetidae</taxon>
        <taxon>Mycosphaerellales</taxon>
        <taxon>Teratosphaeriaceae</taxon>
        <taxon>Friedmanniomyces</taxon>
    </lineage>
</organism>
<gene>
    <name evidence="2" type="ORF">LTR91_021944</name>
</gene>
<feature type="region of interest" description="Disordered" evidence="1">
    <location>
        <begin position="324"/>
        <end position="403"/>
    </location>
</feature>
<evidence type="ECO:0000313" key="3">
    <source>
        <dbReference type="Proteomes" id="UP001175353"/>
    </source>
</evidence>
<name>A0AAN6H749_9PEZI</name>
<feature type="compositionally biased region" description="Basic and acidic residues" evidence="1">
    <location>
        <begin position="585"/>
        <end position="594"/>
    </location>
</feature>
<feature type="region of interest" description="Disordered" evidence="1">
    <location>
        <begin position="169"/>
        <end position="308"/>
    </location>
</feature>
<reference evidence="2" key="1">
    <citation type="submission" date="2023-06" db="EMBL/GenBank/DDBJ databases">
        <title>Black Yeasts Isolated from many extreme environments.</title>
        <authorList>
            <person name="Coleine C."/>
            <person name="Stajich J.E."/>
            <person name="Selbmann L."/>
        </authorList>
    </citation>
    <scope>NUCLEOTIDE SEQUENCE</scope>
    <source>
        <strain evidence="2">CCFEE 5200</strain>
    </source>
</reference>
<proteinExistence type="predicted"/>
<feature type="region of interest" description="Disordered" evidence="1">
    <location>
        <begin position="544"/>
        <end position="737"/>
    </location>
</feature>
<feature type="compositionally biased region" description="Low complexity" evidence="1">
    <location>
        <begin position="328"/>
        <end position="338"/>
    </location>
</feature>
<feature type="compositionally biased region" description="Basic and acidic residues" evidence="1">
    <location>
        <begin position="562"/>
        <end position="571"/>
    </location>
</feature>
<evidence type="ECO:0000313" key="2">
    <source>
        <dbReference type="EMBL" id="KAK0957302.1"/>
    </source>
</evidence>
<protein>
    <submittedName>
        <fullName evidence="2">Uncharacterized protein</fullName>
    </submittedName>
</protein>
<dbReference type="AlphaFoldDB" id="A0AAN6H749"/>
<sequence>MDWAKTYSERGGPAQPHEHVARDANAPPSTQSHSHGAVEGAPPGSSHAATAHQWPSSSDVWVGALARLQTQVSLNTSMLESHRRQVGEVEEAVGRLQQDFGHVVAVIHEVRAEWHARTTLTEQARHDSGDINVLASQVATVTDKANEVDGLKMQLELMKNRMKRFEDLASPAARPGTSSTRELYETAPLSSHSQTPVHAQHLPTMRNVPTYGPPTDRSYGGPPPTVLPSQSQPPYQPRPDLRIPSNDQVPVQPAQHYGYRPADPLQPPSAPSGWRSAETQDVPPPQQQLETPVPFRPHPTGPEHHPSGWAAVNANAAIKRPFEEHFQSPYGAPSAPGSPKRPRLAPIMPRGNHAEESYPTRSSSTHQHGMPAPPDGPMHPRGRAPSSSSQMQPHMLPTPASANASSYRFITSTAEADVQGGWKLEPASIEHVQPLPSPAGKGRGRGSRRRGGGRGRGSRRGAHHQQPDSQALSVMTQPAVDSIRTQVSPTAHETPMPPSADTLAPRPDPSPLNAATDDLPATPLSAQPHDPLVAATHTDLLLLSTSSKKSRSKPTRNADGVLIRKDGRPDMRSVSSANNLRRVHALREALRGGEEGEEGGTPGEGLEGGMGSEGSVEREGVMVMKEEDEDGDGDVDEGRQGYAGGVDGESIAARSVSEEEDGLRESPGAAARPAEQQRAGSTDVKMESAPPAPSTRDPAAAAAAVGGSSEAHRAPPSEQASEPSASFSAERSVASME</sequence>
<feature type="compositionally biased region" description="Acidic residues" evidence="1">
    <location>
        <begin position="626"/>
        <end position="635"/>
    </location>
</feature>
<comment type="caution">
    <text evidence="2">The sequence shown here is derived from an EMBL/GenBank/DDBJ whole genome shotgun (WGS) entry which is preliminary data.</text>
</comment>
<feature type="compositionally biased region" description="Low complexity" evidence="1">
    <location>
        <begin position="716"/>
        <end position="737"/>
    </location>
</feature>
<feature type="compositionally biased region" description="Low complexity" evidence="1">
    <location>
        <begin position="694"/>
        <end position="709"/>
    </location>
</feature>
<feature type="region of interest" description="Disordered" evidence="1">
    <location>
        <begin position="1"/>
        <end position="52"/>
    </location>
</feature>
<feature type="region of interest" description="Disordered" evidence="1">
    <location>
        <begin position="421"/>
        <end position="532"/>
    </location>
</feature>
<dbReference type="EMBL" id="JAUJLE010000409">
    <property type="protein sequence ID" value="KAK0957302.1"/>
    <property type="molecule type" value="Genomic_DNA"/>
</dbReference>
<feature type="compositionally biased region" description="Polar residues" evidence="1">
    <location>
        <begin position="467"/>
        <end position="476"/>
    </location>
</feature>
<dbReference type="Proteomes" id="UP001175353">
    <property type="component" value="Unassembled WGS sequence"/>
</dbReference>
<keyword evidence="3" id="KW-1185">Reference proteome</keyword>
<feature type="compositionally biased region" description="Basic residues" evidence="1">
    <location>
        <begin position="442"/>
        <end position="463"/>
    </location>
</feature>
<feature type="compositionally biased region" description="Gly residues" evidence="1">
    <location>
        <begin position="599"/>
        <end position="612"/>
    </location>
</feature>
<feature type="compositionally biased region" description="Polar residues" evidence="1">
    <location>
        <begin position="188"/>
        <end position="197"/>
    </location>
</feature>
<evidence type="ECO:0000256" key="1">
    <source>
        <dbReference type="SAM" id="MobiDB-lite"/>
    </source>
</evidence>